<keyword evidence="1" id="KW-0812">Transmembrane</keyword>
<keyword evidence="2" id="KW-1185">Reference proteome</keyword>
<evidence type="ECO:0000256" key="1">
    <source>
        <dbReference type="SAM" id="Phobius"/>
    </source>
</evidence>
<name>A0ABM4DEG9_HYDVU</name>
<protein>
    <submittedName>
        <fullName evidence="3">Uncharacterized protein LOC136090313</fullName>
    </submittedName>
</protein>
<feature type="transmembrane region" description="Helical" evidence="1">
    <location>
        <begin position="56"/>
        <end position="74"/>
    </location>
</feature>
<evidence type="ECO:0000313" key="3">
    <source>
        <dbReference type="RefSeq" id="XP_065672816.1"/>
    </source>
</evidence>
<dbReference type="Proteomes" id="UP001652625">
    <property type="component" value="Chromosome 13"/>
</dbReference>
<dbReference type="PANTHER" id="PTHR31424">
    <property type="entry name" value="PROTEIN CBG23806"/>
    <property type="match status" value="1"/>
</dbReference>
<keyword evidence="1" id="KW-0472">Membrane</keyword>
<dbReference type="RefSeq" id="XP_065672816.1">
    <property type="nucleotide sequence ID" value="XM_065816744.1"/>
</dbReference>
<accession>A0ABM4DEG9</accession>
<evidence type="ECO:0000313" key="2">
    <source>
        <dbReference type="Proteomes" id="UP001652625"/>
    </source>
</evidence>
<proteinExistence type="predicted"/>
<dbReference type="PANTHER" id="PTHR31424:SF6">
    <property type="match status" value="1"/>
</dbReference>
<gene>
    <name evidence="3" type="primary">LOC136090313</name>
</gene>
<reference evidence="3" key="1">
    <citation type="submission" date="2025-08" db="UniProtKB">
        <authorList>
            <consortium name="RefSeq"/>
        </authorList>
    </citation>
    <scope>IDENTIFICATION</scope>
</reference>
<dbReference type="GeneID" id="136090313"/>
<sequence length="215" mass="24693">MSFQVANVAKPNSKSNTTVFNIFEAKDLRANLKISLSKHIDEIRELQAMKWRDKSLLVFIFGDYVFLCAIYGITGATGRHCCLFCEITSSEMPLKTNARTQPILMRTLETLKSDYERFKKDGGNIKRAKNFNNVIDEPLFDIPIEQIAIPALYISLGVFLKFFNMLKVECHLLDIKLAEFFAINDKHLESSEFDKYVEKQAEISQLEYAIDDINS</sequence>
<keyword evidence="1" id="KW-1133">Transmembrane helix</keyword>
<organism evidence="2 3">
    <name type="scientific">Hydra vulgaris</name>
    <name type="common">Hydra</name>
    <name type="synonym">Hydra attenuata</name>
    <dbReference type="NCBI Taxonomy" id="6087"/>
    <lineage>
        <taxon>Eukaryota</taxon>
        <taxon>Metazoa</taxon>
        <taxon>Cnidaria</taxon>
        <taxon>Hydrozoa</taxon>
        <taxon>Hydroidolina</taxon>
        <taxon>Anthoathecata</taxon>
        <taxon>Aplanulata</taxon>
        <taxon>Hydridae</taxon>
        <taxon>Hydra</taxon>
    </lineage>
</organism>